<dbReference type="Proteomes" id="UP000006008">
    <property type="component" value="Unassembled WGS sequence"/>
</dbReference>
<keyword evidence="1" id="KW-0812">Transmembrane</keyword>
<dbReference type="PANTHER" id="PTHR35867">
    <property type="entry name" value="PROTEIN RSEC"/>
    <property type="match status" value="1"/>
</dbReference>
<dbReference type="InterPro" id="IPR007359">
    <property type="entry name" value="SigmaE_reg_RseC_MucC"/>
</dbReference>
<name>G5HB39_9BACT</name>
<evidence type="ECO:0000313" key="2">
    <source>
        <dbReference type="EMBL" id="EHB91805.1"/>
    </source>
</evidence>
<dbReference type="HOGENOM" id="CLU_125969_0_0_10"/>
<dbReference type="RefSeq" id="WP_009134660.1">
    <property type="nucleotide sequence ID" value="NZ_CP102250.1"/>
</dbReference>
<dbReference type="eggNOG" id="COG3086">
    <property type="taxonomic scope" value="Bacteria"/>
</dbReference>
<dbReference type="PANTHER" id="PTHR35867:SF1">
    <property type="entry name" value="PROTEIN RSEC"/>
    <property type="match status" value="1"/>
</dbReference>
<organism evidence="2 3">
    <name type="scientific">Alistipes indistinctus YIT 12060</name>
    <dbReference type="NCBI Taxonomy" id="742725"/>
    <lineage>
        <taxon>Bacteria</taxon>
        <taxon>Pseudomonadati</taxon>
        <taxon>Bacteroidota</taxon>
        <taxon>Bacteroidia</taxon>
        <taxon>Bacteroidales</taxon>
        <taxon>Rikenellaceae</taxon>
        <taxon>Alistipes</taxon>
    </lineage>
</organism>
<dbReference type="Pfam" id="PF04246">
    <property type="entry name" value="RseC_MucC"/>
    <property type="match status" value="1"/>
</dbReference>
<proteinExistence type="predicted"/>
<protein>
    <recommendedName>
        <fullName evidence="4">Positive regulator of sigma(E), RseC/MucC</fullName>
    </recommendedName>
</protein>
<dbReference type="EMBL" id="ADLD01000013">
    <property type="protein sequence ID" value="EHB91805.1"/>
    <property type="molecule type" value="Genomic_DNA"/>
</dbReference>
<evidence type="ECO:0008006" key="4">
    <source>
        <dbReference type="Google" id="ProtNLM"/>
    </source>
</evidence>
<dbReference type="OrthoDB" id="1120636at2"/>
<feature type="transmembrane region" description="Helical" evidence="1">
    <location>
        <begin position="78"/>
        <end position="97"/>
    </location>
</feature>
<dbReference type="PATRIC" id="fig|742725.3.peg.1950"/>
<dbReference type="AlphaFoldDB" id="G5HB39"/>
<dbReference type="PIRSF" id="PIRSF004923">
    <property type="entry name" value="RseC"/>
    <property type="match status" value="1"/>
</dbReference>
<comment type="caution">
    <text evidence="2">The sequence shown here is derived from an EMBL/GenBank/DDBJ whole genome shotgun (WGS) entry which is preliminary data.</text>
</comment>
<keyword evidence="1" id="KW-0472">Membrane</keyword>
<evidence type="ECO:0000313" key="3">
    <source>
        <dbReference type="Proteomes" id="UP000006008"/>
    </source>
</evidence>
<feature type="transmembrane region" description="Helical" evidence="1">
    <location>
        <begin position="103"/>
        <end position="123"/>
    </location>
</feature>
<dbReference type="STRING" id="742725.HMPREF9450_01854"/>
<sequence>MKDTITHKGTVVQSGRGTVDVLMRPESACGACHARKVCGMEEGEERILNVVTINAHTYREGEEVNVSISEGMGIKAALIAYAYPFLLVFVLLIALLQSGISELVAGLSGLGVLGAYYVVLYRFRNRIAKEIQFSISKIEQDNGIEE</sequence>
<evidence type="ECO:0000256" key="1">
    <source>
        <dbReference type="SAM" id="Phobius"/>
    </source>
</evidence>
<reference evidence="2 3" key="1">
    <citation type="submission" date="2011-08" db="EMBL/GenBank/DDBJ databases">
        <title>The Genome Sequence of Alistipes indistinctus YIT 12060.</title>
        <authorList>
            <consortium name="The Broad Institute Genome Sequencing Platform"/>
            <person name="Earl A."/>
            <person name="Ward D."/>
            <person name="Feldgarden M."/>
            <person name="Gevers D."/>
            <person name="Morotomi M."/>
            <person name="Young S.K."/>
            <person name="Zeng Q."/>
            <person name="Gargeya S."/>
            <person name="Fitzgerald M."/>
            <person name="Haas B."/>
            <person name="Abouelleil A."/>
            <person name="Alvarado L."/>
            <person name="Arachchi H.M."/>
            <person name="Berlin A."/>
            <person name="Brown A."/>
            <person name="Chapman S.B."/>
            <person name="Chen Z."/>
            <person name="Dunbar C."/>
            <person name="Freedman E."/>
            <person name="Gearin G."/>
            <person name="Gellesch M."/>
            <person name="Goldberg J."/>
            <person name="Griggs A."/>
            <person name="Gujja S."/>
            <person name="Heiman D."/>
            <person name="Howarth C."/>
            <person name="Larson L."/>
            <person name="Lui A."/>
            <person name="MacDonald P.J.P."/>
            <person name="Montmayeur A."/>
            <person name="Murphy C."/>
            <person name="Neiman D."/>
            <person name="Pearson M."/>
            <person name="Priest M."/>
            <person name="Roberts A."/>
            <person name="Saif S."/>
            <person name="Shea T."/>
            <person name="Shenoy N."/>
            <person name="Sisk P."/>
            <person name="Stolte C."/>
            <person name="Sykes S."/>
            <person name="Wortman J."/>
            <person name="Nusbaum C."/>
            <person name="Birren B."/>
        </authorList>
    </citation>
    <scope>NUCLEOTIDE SEQUENCE [LARGE SCALE GENOMIC DNA]</scope>
    <source>
        <strain evidence="2 3">YIT 12060</strain>
    </source>
</reference>
<keyword evidence="3" id="KW-1185">Reference proteome</keyword>
<accession>G5HB39</accession>
<dbReference type="GeneID" id="92815118"/>
<dbReference type="InterPro" id="IPR026268">
    <property type="entry name" value="RseC"/>
</dbReference>
<keyword evidence="1" id="KW-1133">Transmembrane helix</keyword>
<gene>
    <name evidence="2" type="ORF">HMPREF9450_01854</name>
</gene>